<accession>R9GWZ0</accession>
<proteinExistence type="predicted"/>
<dbReference type="EMBL" id="AQPN01000020">
    <property type="protein sequence ID" value="EOR96271.1"/>
    <property type="molecule type" value="Genomic_DNA"/>
</dbReference>
<sequence length="182" mass="20638">MKKLLIPLICLLIAGCSSKELTREQALELIRLELKYPKVLDYDLYAGDPKYGRNVLDAGLEKEGYVKVNRTVKLGEMGTKPIVEFTHKAEPYFLPTSAKDKKIQIQKVKIADVELTAVTGLKMVNDNKNAVAEYTTTYKNLTPFSILINKKLEPVNTHKAYLSLYEDGWRIEKNPGMEFLGK</sequence>
<name>R9GWZ0_9SPHI</name>
<gene>
    <name evidence="1" type="ORF">ADIARSV_0506</name>
</gene>
<evidence type="ECO:0008006" key="3">
    <source>
        <dbReference type="Google" id="ProtNLM"/>
    </source>
</evidence>
<protein>
    <recommendedName>
        <fullName evidence="3">Lipoprotein</fullName>
    </recommendedName>
</protein>
<evidence type="ECO:0000313" key="2">
    <source>
        <dbReference type="Proteomes" id="UP000014174"/>
    </source>
</evidence>
<dbReference type="Proteomes" id="UP000014174">
    <property type="component" value="Unassembled WGS sequence"/>
</dbReference>
<comment type="caution">
    <text evidence="1">The sequence shown here is derived from an EMBL/GenBank/DDBJ whole genome shotgun (WGS) entry which is preliminary data.</text>
</comment>
<dbReference type="RefSeq" id="WP_016193755.1">
    <property type="nucleotide sequence ID" value="NZ_AQPN01000020.1"/>
</dbReference>
<evidence type="ECO:0000313" key="1">
    <source>
        <dbReference type="EMBL" id="EOR96271.1"/>
    </source>
</evidence>
<dbReference type="STRING" id="1150600.ADIARSV_0506"/>
<dbReference type="eggNOG" id="ENOG5032XME">
    <property type="taxonomic scope" value="Bacteria"/>
</dbReference>
<reference evidence="1 2" key="1">
    <citation type="journal article" date="2013" name="Genome Announc.">
        <title>Draft Genome Sequence of Arcticibacter svalbardensis Strain MN12-7T, a Member of the Family Sphingobacteriaceae Isolated from an Arctic Soil Sample.</title>
        <authorList>
            <person name="Shivaji S."/>
            <person name="Ara S."/>
            <person name="Prasad S."/>
            <person name="Manasa B.P."/>
            <person name="Begum Z."/>
            <person name="Singh A."/>
            <person name="Kumar Pinnaka A."/>
        </authorList>
    </citation>
    <scope>NUCLEOTIDE SEQUENCE [LARGE SCALE GENOMIC DNA]</scope>
    <source>
        <strain evidence="1 2">MN12-7</strain>
    </source>
</reference>
<dbReference type="OrthoDB" id="1341964at2"/>
<dbReference type="AlphaFoldDB" id="R9GWZ0"/>
<organism evidence="1 2">
    <name type="scientific">Arcticibacter svalbardensis MN12-7</name>
    <dbReference type="NCBI Taxonomy" id="1150600"/>
    <lineage>
        <taxon>Bacteria</taxon>
        <taxon>Pseudomonadati</taxon>
        <taxon>Bacteroidota</taxon>
        <taxon>Sphingobacteriia</taxon>
        <taxon>Sphingobacteriales</taxon>
        <taxon>Sphingobacteriaceae</taxon>
        <taxon>Arcticibacter</taxon>
    </lineage>
</organism>
<dbReference type="PROSITE" id="PS51257">
    <property type="entry name" value="PROKAR_LIPOPROTEIN"/>
    <property type="match status" value="1"/>
</dbReference>
<keyword evidence="2" id="KW-1185">Reference proteome</keyword>